<comment type="caution">
    <text evidence="3">The sequence shown here is derived from an EMBL/GenBank/DDBJ whole genome shotgun (WGS) entry which is preliminary data.</text>
</comment>
<feature type="region of interest" description="Disordered" evidence="1">
    <location>
        <begin position="1"/>
        <end position="32"/>
    </location>
</feature>
<proteinExistence type="predicted"/>
<keyword evidence="2" id="KW-1133">Transmembrane helix</keyword>
<gene>
    <name evidence="3" type="ORF">H5410_046539</name>
</gene>
<feature type="non-terminal residue" evidence="3">
    <location>
        <position position="135"/>
    </location>
</feature>
<accession>A0A9J5XCI6</accession>
<organism evidence="3 4">
    <name type="scientific">Solanum commersonii</name>
    <name type="common">Commerson's wild potato</name>
    <name type="synonym">Commerson's nightshade</name>
    <dbReference type="NCBI Taxonomy" id="4109"/>
    <lineage>
        <taxon>Eukaryota</taxon>
        <taxon>Viridiplantae</taxon>
        <taxon>Streptophyta</taxon>
        <taxon>Embryophyta</taxon>
        <taxon>Tracheophyta</taxon>
        <taxon>Spermatophyta</taxon>
        <taxon>Magnoliopsida</taxon>
        <taxon>eudicotyledons</taxon>
        <taxon>Gunneridae</taxon>
        <taxon>Pentapetalae</taxon>
        <taxon>asterids</taxon>
        <taxon>lamiids</taxon>
        <taxon>Solanales</taxon>
        <taxon>Solanaceae</taxon>
        <taxon>Solanoideae</taxon>
        <taxon>Solaneae</taxon>
        <taxon>Solanum</taxon>
    </lineage>
</organism>
<evidence type="ECO:0000256" key="2">
    <source>
        <dbReference type="SAM" id="Phobius"/>
    </source>
</evidence>
<dbReference type="EMBL" id="JACXVP010000009">
    <property type="protein sequence ID" value="KAG5586105.1"/>
    <property type="molecule type" value="Genomic_DNA"/>
</dbReference>
<evidence type="ECO:0000313" key="4">
    <source>
        <dbReference type="Proteomes" id="UP000824120"/>
    </source>
</evidence>
<name>A0A9J5XCI6_SOLCO</name>
<evidence type="ECO:0000313" key="3">
    <source>
        <dbReference type="EMBL" id="KAG5586105.1"/>
    </source>
</evidence>
<dbReference type="Proteomes" id="UP000824120">
    <property type="component" value="Chromosome 9"/>
</dbReference>
<evidence type="ECO:0000256" key="1">
    <source>
        <dbReference type="SAM" id="MobiDB-lite"/>
    </source>
</evidence>
<feature type="compositionally biased region" description="Basic and acidic residues" evidence="1">
    <location>
        <begin position="1"/>
        <end position="21"/>
    </location>
</feature>
<sequence length="135" mass="15285">SKQAKNEESTSPKSKFLELKPFDSPSSSKPSSNLELKILCFKMDHLTSLVEITDQLSDSPFCRFHRCLALSFNIVMFGSLGDIAQHTGTKGEDKIFWQLTEWVRRFSDLHFFILSAAFVPFLPSSVHAFPQTPNT</sequence>
<dbReference type="AlphaFoldDB" id="A0A9J5XCI6"/>
<keyword evidence="2" id="KW-0812">Transmembrane</keyword>
<reference evidence="3 4" key="1">
    <citation type="submission" date="2020-09" db="EMBL/GenBank/DDBJ databases">
        <title>De no assembly of potato wild relative species, Solanum commersonii.</title>
        <authorList>
            <person name="Cho K."/>
        </authorList>
    </citation>
    <scope>NUCLEOTIDE SEQUENCE [LARGE SCALE GENOMIC DNA]</scope>
    <source>
        <strain evidence="3">LZ3.2</strain>
        <tissue evidence="3">Leaf</tissue>
    </source>
</reference>
<keyword evidence="4" id="KW-1185">Reference proteome</keyword>
<keyword evidence="2" id="KW-0472">Membrane</keyword>
<feature type="transmembrane region" description="Helical" evidence="2">
    <location>
        <begin position="109"/>
        <end position="129"/>
    </location>
</feature>
<protein>
    <submittedName>
        <fullName evidence="3">Uncharacterized protein</fullName>
    </submittedName>
</protein>